<evidence type="ECO:0000313" key="5">
    <source>
        <dbReference type="EMBL" id="GBE61437.1"/>
    </source>
</evidence>
<protein>
    <submittedName>
        <fullName evidence="5">Phospholipase A-2-activating protein, putative</fullName>
    </submittedName>
</protein>
<dbReference type="PANTHER" id="PTHR19849:SF0">
    <property type="entry name" value="PHOSPHOLIPASE A-2-ACTIVATING PROTEIN"/>
    <property type="match status" value="1"/>
</dbReference>
<dbReference type="PROSITE" id="PS50082">
    <property type="entry name" value="WD_REPEATS_2"/>
    <property type="match status" value="2"/>
</dbReference>
<evidence type="ECO:0000256" key="4">
    <source>
        <dbReference type="PROSITE-ProRule" id="PRU00221"/>
    </source>
</evidence>
<dbReference type="PANTHER" id="PTHR19849">
    <property type="entry name" value="PHOSPHOLIPASE A-2-ACTIVATING PROTEIN"/>
    <property type="match status" value="1"/>
</dbReference>
<dbReference type="InterPro" id="IPR001680">
    <property type="entry name" value="WD40_rpt"/>
</dbReference>
<dbReference type="PROSITE" id="PS00678">
    <property type="entry name" value="WD_REPEATS_1"/>
    <property type="match status" value="1"/>
</dbReference>
<dbReference type="InterPro" id="IPR036322">
    <property type="entry name" value="WD40_repeat_dom_sf"/>
</dbReference>
<name>A0A2H6KEM2_9APIC</name>
<keyword evidence="6" id="KW-1185">Reference proteome</keyword>
<accession>A0A2H6KEM2</accession>
<dbReference type="GO" id="GO:0010992">
    <property type="term" value="P:ubiquitin recycling"/>
    <property type="evidence" value="ECO:0007669"/>
    <property type="project" value="TreeGrafter"/>
</dbReference>
<comment type="caution">
    <text evidence="5">The sequence shown here is derived from an EMBL/GenBank/DDBJ whole genome shotgun (WGS) entry which is preliminary data.</text>
</comment>
<dbReference type="SUPFAM" id="SSF50978">
    <property type="entry name" value="WD40 repeat-like"/>
    <property type="match status" value="1"/>
</dbReference>
<feature type="repeat" description="WD" evidence="4">
    <location>
        <begin position="140"/>
        <end position="181"/>
    </location>
</feature>
<dbReference type="OrthoDB" id="538223at2759"/>
<dbReference type="RefSeq" id="XP_028867680.1">
    <property type="nucleotide sequence ID" value="XM_029011847.1"/>
</dbReference>
<evidence type="ECO:0000256" key="3">
    <source>
        <dbReference type="ARBA" id="ARBA00022737"/>
    </source>
</evidence>
<keyword evidence="3" id="KW-0677">Repeat</keyword>
<keyword evidence="1" id="KW-0963">Cytoplasm</keyword>
<dbReference type="InterPro" id="IPR019775">
    <property type="entry name" value="WD40_repeat_CS"/>
</dbReference>
<dbReference type="Pfam" id="PF00400">
    <property type="entry name" value="WD40"/>
    <property type="match status" value="2"/>
</dbReference>
<dbReference type="InterPro" id="IPR015943">
    <property type="entry name" value="WD40/YVTN_repeat-like_dom_sf"/>
</dbReference>
<gene>
    <name evidence="5" type="ORF">BOVATA_029300</name>
</gene>
<evidence type="ECO:0000256" key="2">
    <source>
        <dbReference type="ARBA" id="ARBA00022574"/>
    </source>
</evidence>
<dbReference type="AlphaFoldDB" id="A0A2H6KEM2"/>
<proteinExistence type="predicted"/>
<keyword evidence="2 4" id="KW-0853">WD repeat</keyword>
<organism evidence="5 6">
    <name type="scientific">Babesia ovata</name>
    <dbReference type="NCBI Taxonomy" id="189622"/>
    <lineage>
        <taxon>Eukaryota</taxon>
        <taxon>Sar</taxon>
        <taxon>Alveolata</taxon>
        <taxon>Apicomplexa</taxon>
        <taxon>Aconoidasida</taxon>
        <taxon>Piroplasmida</taxon>
        <taxon>Babesiidae</taxon>
        <taxon>Babesia</taxon>
    </lineage>
</organism>
<dbReference type="Proteomes" id="UP000236319">
    <property type="component" value="Unassembled WGS sequence"/>
</dbReference>
<dbReference type="SMART" id="SM00320">
    <property type="entry name" value="WD40"/>
    <property type="match status" value="5"/>
</dbReference>
<dbReference type="EMBL" id="BDSA01000003">
    <property type="protein sequence ID" value="GBE61437.1"/>
    <property type="molecule type" value="Genomic_DNA"/>
</dbReference>
<dbReference type="PROSITE" id="PS50294">
    <property type="entry name" value="WD_REPEATS_REGION"/>
    <property type="match status" value="2"/>
</dbReference>
<dbReference type="GO" id="GO:0005737">
    <property type="term" value="C:cytoplasm"/>
    <property type="evidence" value="ECO:0007669"/>
    <property type="project" value="TreeGrafter"/>
</dbReference>
<dbReference type="GeneID" id="39875207"/>
<dbReference type="VEuPathDB" id="PiroplasmaDB:BOVATA_029300"/>
<dbReference type="GO" id="GO:0005634">
    <property type="term" value="C:nucleus"/>
    <property type="evidence" value="ECO:0007669"/>
    <property type="project" value="TreeGrafter"/>
</dbReference>
<reference evidence="5 6" key="1">
    <citation type="journal article" date="2017" name="BMC Genomics">
        <title>Whole-genome assembly of Babesia ovata and comparative genomics between closely related pathogens.</title>
        <authorList>
            <person name="Yamagishi J."/>
            <person name="Asada M."/>
            <person name="Hakimi H."/>
            <person name="Tanaka T.Q."/>
            <person name="Sugimoto C."/>
            <person name="Kawazu S."/>
        </authorList>
    </citation>
    <scope>NUCLEOTIDE SEQUENCE [LARGE SCALE GENOMIC DNA]</scope>
    <source>
        <strain evidence="5 6">Miyake</strain>
    </source>
</reference>
<sequence length="368" mass="40411">MDTLTPFNATFRLRRLLSSFSGGTRCGCILQGRYAAPSSGVPETSLDSEVLVTGGNEGLIAIWILSDDGKVDLVNEFIAHDGTVMDLVGSRMVDPCIEDEHTPSEGTESTISDASLSFYTCGRDRMIHKFDLSGRKIRTFKGHEDVVCSIQEFSNGKNLVSGSWDGTAIVWDVLTGTIKYRICGNPYKYSVYCNTKSDGTILTGMTNGDVCCWENGRLRQTQRLHDGVVRAISIKDDTILTCSNDCSVRKYSGDMNLIYTIPAAHQNFVYDVRHSNNFPVFFTSSEDKQVGIWDLSNGKLLQMLTFESSIWKVNVSKGSSLIDAHSAIGTEGSFEMIMFRQANGTKALERLSAFNGSKSPTVGSQSKP</sequence>
<evidence type="ECO:0000313" key="6">
    <source>
        <dbReference type="Proteomes" id="UP000236319"/>
    </source>
</evidence>
<evidence type="ECO:0000256" key="1">
    <source>
        <dbReference type="ARBA" id="ARBA00022490"/>
    </source>
</evidence>
<dbReference type="GO" id="GO:0043161">
    <property type="term" value="P:proteasome-mediated ubiquitin-dependent protein catabolic process"/>
    <property type="evidence" value="ECO:0007669"/>
    <property type="project" value="TreeGrafter"/>
</dbReference>
<feature type="repeat" description="WD" evidence="4">
    <location>
        <begin position="262"/>
        <end position="303"/>
    </location>
</feature>
<dbReference type="Gene3D" id="2.130.10.10">
    <property type="entry name" value="YVTN repeat-like/Quinoprotein amine dehydrogenase"/>
    <property type="match status" value="2"/>
</dbReference>
<dbReference type="GO" id="GO:0043130">
    <property type="term" value="F:ubiquitin binding"/>
    <property type="evidence" value="ECO:0007669"/>
    <property type="project" value="TreeGrafter"/>
</dbReference>